<dbReference type="InterPro" id="IPR037143">
    <property type="entry name" value="4-PPantetheinyl_Trfase_dom_sf"/>
</dbReference>
<keyword evidence="13" id="KW-0460">Magnesium</keyword>
<dbReference type="GO" id="GO:0009366">
    <property type="term" value="C:enterobactin synthetase complex"/>
    <property type="evidence" value="ECO:0007669"/>
    <property type="project" value="InterPro"/>
</dbReference>
<dbReference type="PANTHER" id="PTHR38096">
    <property type="entry name" value="ENTEROBACTIN SYNTHASE COMPONENT D"/>
    <property type="match status" value="1"/>
</dbReference>
<evidence type="ECO:0000256" key="3">
    <source>
        <dbReference type="ARBA" id="ARBA00008342"/>
    </source>
</evidence>
<comment type="cofactor">
    <cofactor evidence="13">
        <name>Mg(2+)</name>
        <dbReference type="ChEBI" id="CHEBI:18420"/>
    </cofactor>
</comment>
<dbReference type="PRINTS" id="PR01399">
    <property type="entry name" value="ENTSNTHTASED"/>
</dbReference>
<evidence type="ECO:0000256" key="6">
    <source>
        <dbReference type="ARBA" id="ARBA00022679"/>
    </source>
</evidence>
<dbReference type="GO" id="GO:0000287">
    <property type="term" value="F:magnesium ion binding"/>
    <property type="evidence" value="ECO:0007669"/>
    <property type="project" value="InterPro"/>
</dbReference>
<evidence type="ECO:0000313" key="16">
    <source>
        <dbReference type="EMBL" id="KAA8998924.1"/>
    </source>
</evidence>
<comment type="pathway">
    <text evidence="2">Siderophore biosynthesis; enterobactin biosynthesis.</text>
</comment>
<comment type="catalytic activity">
    <reaction evidence="11">
        <text>apo-[peptidyl-carrier protein] + CoA = holo-[peptidyl-carrier protein] + adenosine 3',5'-bisphosphate + H(+)</text>
        <dbReference type="Rhea" id="RHEA:46228"/>
        <dbReference type="Rhea" id="RHEA-COMP:11479"/>
        <dbReference type="Rhea" id="RHEA-COMP:11480"/>
        <dbReference type="ChEBI" id="CHEBI:15378"/>
        <dbReference type="ChEBI" id="CHEBI:29999"/>
        <dbReference type="ChEBI" id="CHEBI:57287"/>
        <dbReference type="ChEBI" id="CHEBI:58343"/>
        <dbReference type="ChEBI" id="CHEBI:64479"/>
    </reaction>
</comment>
<evidence type="ECO:0000256" key="7">
    <source>
        <dbReference type="ARBA" id="ARBA00023191"/>
    </source>
</evidence>
<evidence type="ECO:0000256" key="8">
    <source>
        <dbReference type="ARBA" id="ARBA00029894"/>
    </source>
</evidence>
<evidence type="ECO:0000313" key="17">
    <source>
        <dbReference type="Proteomes" id="UP000335415"/>
    </source>
</evidence>
<keyword evidence="7" id="KW-0259">Enterobactin biosynthesis</keyword>
<feature type="domain" description="4'-phosphopantetheinyl transferase" evidence="14">
    <location>
        <begin position="123"/>
        <end position="204"/>
    </location>
</feature>
<name>A0A5J5FXT5_9GAMM</name>
<evidence type="ECO:0000256" key="5">
    <source>
        <dbReference type="ARBA" id="ARBA00019087"/>
    </source>
</evidence>
<evidence type="ECO:0000256" key="12">
    <source>
        <dbReference type="PIRSR" id="PIRSR603542-1"/>
    </source>
</evidence>
<dbReference type="AlphaFoldDB" id="A0A5J5FXT5"/>
<gene>
    <name evidence="16" type="ORF">FJU30_14665</name>
</gene>
<dbReference type="GO" id="GO:0005886">
    <property type="term" value="C:plasma membrane"/>
    <property type="evidence" value="ECO:0007669"/>
    <property type="project" value="TreeGrafter"/>
</dbReference>
<dbReference type="Pfam" id="PF17837">
    <property type="entry name" value="4PPT_N"/>
    <property type="match status" value="1"/>
</dbReference>
<reference evidence="16 17" key="1">
    <citation type="submission" date="2019-09" db="EMBL/GenBank/DDBJ databases">
        <authorList>
            <person name="Li Y."/>
        </authorList>
    </citation>
    <scope>NUCLEOTIDE SEQUENCE [LARGE SCALE GENOMIC DNA]</scope>
    <source>
        <strain evidence="16 17">L3-3HA</strain>
    </source>
</reference>
<protein>
    <recommendedName>
        <fullName evidence="5">Enterobactin synthase component D</fullName>
    </recommendedName>
    <alternativeName>
        <fullName evidence="8">4'-phosphopantetheinyl transferase EntD</fullName>
    </alternativeName>
    <alternativeName>
        <fullName evidence="9">Enterochelin synthase D</fullName>
    </alternativeName>
</protein>
<feature type="binding site" evidence="13">
    <location>
        <position position="129"/>
    </location>
    <ligand>
        <name>Mg(2+)</name>
        <dbReference type="ChEBI" id="CHEBI:18420"/>
    </ligand>
</feature>
<evidence type="ECO:0000259" key="14">
    <source>
        <dbReference type="Pfam" id="PF01648"/>
    </source>
</evidence>
<evidence type="ECO:0000256" key="1">
    <source>
        <dbReference type="ARBA" id="ARBA00003937"/>
    </source>
</evidence>
<evidence type="ECO:0000256" key="11">
    <source>
        <dbReference type="ARBA" id="ARBA00049191"/>
    </source>
</evidence>
<dbReference type="Proteomes" id="UP000335415">
    <property type="component" value="Unassembled WGS sequence"/>
</dbReference>
<evidence type="ECO:0000256" key="4">
    <source>
        <dbReference type="ARBA" id="ARBA00011503"/>
    </source>
</evidence>
<evidence type="ECO:0000256" key="9">
    <source>
        <dbReference type="ARBA" id="ARBA00031996"/>
    </source>
</evidence>
<feature type="binding site" evidence="12">
    <location>
        <position position="127"/>
    </location>
    <ligand>
        <name>CoA</name>
        <dbReference type="ChEBI" id="CHEBI:57287"/>
    </ligand>
</feature>
<dbReference type="InterPro" id="IPR003542">
    <property type="entry name" value="Enbac_synth_compD-like"/>
</dbReference>
<dbReference type="GO" id="GO:0009239">
    <property type="term" value="P:enterobactin biosynthetic process"/>
    <property type="evidence" value="ECO:0007669"/>
    <property type="project" value="UniProtKB-UniPathway"/>
</dbReference>
<comment type="subunit">
    <text evidence="4">EntB, EntD, EntE, and EntF form a multienzyme complex called enterobactin synthase.</text>
</comment>
<dbReference type="Pfam" id="PF01648">
    <property type="entry name" value="ACPS"/>
    <property type="match status" value="1"/>
</dbReference>
<accession>A0A5J5FXT5</accession>
<evidence type="ECO:0000256" key="2">
    <source>
        <dbReference type="ARBA" id="ARBA00004993"/>
    </source>
</evidence>
<comment type="function">
    <text evidence="1">Involved in the biosynthesis of the siderophore enterobactin (enterochelin), which is a macrocyclic trimeric lactone of N-(2,3-dihydroxybenzoyl)-serine. The serine trilactone serves as a scaffolding for the three catechol functionalities that provide hexadentate coordination for the tightly ligated iron(2+) atoms. Plays an essential role in the assembly of the enterobactin by catalyzing the transfer of the 4'-phosphopantetheine (Ppant) moiety from coenzyme A to the apo-domains of both EntB (ArCP domain) and EntF (PCP domain) to yield their holo-forms which make them competent for the activation of 2,3-dihydroxybenzoate (DHB) and L-serine, respectively.</text>
</comment>
<evidence type="ECO:0000259" key="15">
    <source>
        <dbReference type="Pfam" id="PF17837"/>
    </source>
</evidence>
<dbReference type="Gene3D" id="3.90.470.20">
    <property type="entry name" value="4'-phosphopantetheinyl transferase domain"/>
    <property type="match status" value="1"/>
</dbReference>
<dbReference type="OrthoDB" id="8210607at2"/>
<comment type="similarity">
    <text evidence="3">Belongs to the P-Pant transferase superfamily. EntD family.</text>
</comment>
<feature type="binding site" evidence="13">
    <location>
        <position position="128"/>
    </location>
    <ligand>
        <name>Mg(2+)</name>
        <dbReference type="ChEBI" id="CHEBI:18420"/>
    </ligand>
</feature>
<keyword evidence="6 16" id="KW-0808">Transferase</keyword>
<dbReference type="EMBL" id="VYKJ01000007">
    <property type="protein sequence ID" value="KAA8998924.1"/>
    <property type="molecule type" value="Genomic_DNA"/>
</dbReference>
<dbReference type="RefSeq" id="WP_150435723.1">
    <property type="nucleotide sequence ID" value="NZ_VYKJ01000007.1"/>
</dbReference>
<dbReference type="GO" id="GO:0008897">
    <property type="term" value="F:holo-[acyl-carrier-protein] synthase activity"/>
    <property type="evidence" value="ECO:0007669"/>
    <property type="project" value="InterPro"/>
</dbReference>
<comment type="caution">
    <text evidence="16">The sequence shown here is derived from an EMBL/GenBank/DDBJ whole genome shotgun (WGS) entry which is preliminary data.</text>
</comment>
<feature type="binding site" evidence="12">
    <location>
        <begin position="104"/>
        <end position="105"/>
    </location>
    <ligand>
        <name>CoA</name>
        <dbReference type="ChEBI" id="CHEBI:57287"/>
    </ligand>
</feature>
<feature type="binding site" evidence="12">
    <location>
        <position position="60"/>
    </location>
    <ligand>
        <name>CoA</name>
        <dbReference type="ChEBI" id="CHEBI:57287"/>
    </ligand>
</feature>
<feature type="binding site" evidence="12">
    <location>
        <position position="68"/>
    </location>
    <ligand>
        <name>CoA</name>
        <dbReference type="ChEBI" id="CHEBI:57287"/>
    </ligand>
</feature>
<feature type="binding site" evidence="12">
    <location>
        <position position="172"/>
    </location>
    <ligand>
        <name>CoA</name>
        <dbReference type="ChEBI" id="CHEBI:57287"/>
    </ligand>
</feature>
<dbReference type="InterPro" id="IPR008278">
    <property type="entry name" value="4-PPantetheinyl_Trfase_dom"/>
</dbReference>
<dbReference type="SUPFAM" id="SSF56214">
    <property type="entry name" value="4'-phosphopantetheinyl transferase"/>
    <property type="match status" value="1"/>
</dbReference>
<dbReference type="PANTHER" id="PTHR38096:SF1">
    <property type="entry name" value="ENTEROBACTIN SYNTHASE COMPONENT D"/>
    <property type="match status" value="1"/>
</dbReference>
<feature type="domain" description="4'-phosphopantetheinyl transferase N-terminal" evidence="15">
    <location>
        <begin position="54"/>
        <end position="114"/>
    </location>
</feature>
<evidence type="ECO:0000256" key="10">
    <source>
        <dbReference type="ARBA" id="ARBA00049176"/>
    </source>
</evidence>
<evidence type="ECO:0000256" key="13">
    <source>
        <dbReference type="PIRSR" id="PIRSR603542-2"/>
    </source>
</evidence>
<dbReference type="UniPathway" id="UPA00017"/>
<proteinExistence type="inferred from homology"/>
<organism evidence="16 17">
    <name type="scientific">Affinibrenneria salicis</name>
    <dbReference type="NCBI Taxonomy" id="2590031"/>
    <lineage>
        <taxon>Bacteria</taxon>
        <taxon>Pseudomonadati</taxon>
        <taxon>Pseudomonadota</taxon>
        <taxon>Gammaproteobacteria</taxon>
        <taxon>Enterobacterales</taxon>
        <taxon>Pectobacteriaceae</taxon>
        <taxon>Affinibrenneria</taxon>
    </lineage>
</organism>
<keyword evidence="13" id="KW-0479">Metal-binding</keyword>
<feature type="binding site" evidence="12">
    <location>
        <position position="176"/>
    </location>
    <ligand>
        <name>CoA</name>
        <dbReference type="ChEBI" id="CHEBI:57287"/>
    </ligand>
</feature>
<keyword evidence="17" id="KW-1185">Reference proteome</keyword>
<feature type="binding site" evidence="13">
    <location>
        <position position="127"/>
    </location>
    <ligand>
        <name>Mg(2+)</name>
        <dbReference type="ChEBI" id="CHEBI:18420"/>
    </ligand>
</feature>
<dbReference type="InterPro" id="IPR041354">
    <property type="entry name" value="4PPT_N"/>
</dbReference>
<comment type="catalytic activity">
    <reaction evidence="10">
        <text>apo-[aryl-carrier protein] + CoA = holo-[aryl-carrier protein] + adenosine 3',5'-bisphosphate + H(+)</text>
        <dbReference type="Rhea" id="RHEA:48404"/>
        <dbReference type="Rhea" id="RHEA-COMP:15903"/>
        <dbReference type="Rhea" id="RHEA-COMP:17557"/>
        <dbReference type="ChEBI" id="CHEBI:15378"/>
        <dbReference type="ChEBI" id="CHEBI:29999"/>
        <dbReference type="ChEBI" id="CHEBI:57287"/>
        <dbReference type="ChEBI" id="CHEBI:58343"/>
        <dbReference type="ChEBI" id="CHEBI:64479"/>
    </reaction>
</comment>
<sequence>MLSAFINEIEWITWPQTGNLIPYPGLGARCRFHPAAWHDSLFNEAGIPCPGDMARAVIKRRAEFLAGRYLARLVLNRLGHPGVILSRAADRSPQWPSDIAGSLSHSAGYVICAAHRRQQDWSGVGLDIEMPVSEEQAATLWPGIVSEEECQWLRTQAITFDAGLTLCFSAKESLFKALYPAVEHYFDFLDARICALDLRRHSFELELLTDLNATFSAGRRFSGIWQRWDDNIMTFIYSQ</sequence>